<dbReference type="GO" id="GO:0016747">
    <property type="term" value="F:acyltransferase activity, transferring groups other than amino-acyl groups"/>
    <property type="evidence" value="ECO:0007669"/>
    <property type="project" value="InterPro"/>
</dbReference>
<dbReference type="EMBL" id="JADJIB010000003">
    <property type="protein sequence ID" value="MBK7273477.1"/>
    <property type="molecule type" value="Genomic_DNA"/>
</dbReference>
<evidence type="ECO:0000313" key="7">
    <source>
        <dbReference type="EMBL" id="MBK6299908.1"/>
    </source>
</evidence>
<keyword evidence="2" id="KW-1277">Toxin-antitoxin system</keyword>
<evidence type="ECO:0000256" key="3">
    <source>
        <dbReference type="ARBA" id="ARBA00022679"/>
    </source>
</evidence>
<dbReference type="Pfam" id="PF13508">
    <property type="entry name" value="Acetyltransf_7"/>
    <property type="match status" value="1"/>
</dbReference>
<accession>A0A935MHR0</accession>
<evidence type="ECO:0000256" key="2">
    <source>
        <dbReference type="ARBA" id="ARBA00022649"/>
    </source>
</evidence>
<keyword evidence="1" id="KW-0678">Repressor</keyword>
<comment type="caution">
    <text evidence="8">The sequence shown here is derived from an EMBL/GenBank/DDBJ whole genome shotgun (WGS) entry which is preliminary data.</text>
</comment>
<dbReference type="Proteomes" id="UP000726105">
    <property type="component" value="Unassembled WGS sequence"/>
</dbReference>
<evidence type="ECO:0000256" key="4">
    <source>
        <dbReference type="ARBA" id="ARBA00023315"/>
    </source>
</evidence>
<dbReference type="EMBL" id="JADIXZ010000001">
    <property type="protein sequence ID" value="MBK6299908.1"/>
    <property type="molecule type" value="Genomic_DNA"/>
</dbReference>
<proteinExistence type="predicted"/>
<dbReference type="AlphaFoldDB" id="A0A935MHR0"/>
<dbReference type="InterPro" id="IPR016181">
    <property type="entry name" value="Acyl_CoA_acyltransferase"/>
</dbReference>
<comment type="catalytic activity">
    <reaction evidence="5">
        <text>glycyl-tRNA(Gly) + acetyl-CoA = N-acetylglycyl-tRNA(Gly) + CoA + H(+)</text>
        <dbReference type="Rhea" id="RHEA:81867"/>
        <dbReference type="Rhea" id="RHEA-COMP:9683"/>
        <dbReference type="Rhea" id="RHEA-COMP:19766"/>
        <dbReference type="ChEBI" id="CHEBI:15378"/>
        <dbReference type="ChEBI" id="CHEBI:57287"/>
        <dbReference type="ChEBI" id="CHEBI:57288"/>
        <dbReference type="ChEBI" id="CHEBI:78522"/>
        <dbReference type="ChEBI" id="CHEBI:232036"/>
    </reaction>
</comment>
<dbReference type="PANTHER" id="PTHR36449:SF1">
    <property type="entry name" value="ACETYLTRANSFERASE"/>
    <property type="match status" value="1"/>
</dbReference>
<dbReference type="Gene3D" id="3.40.630.30">
    <property type="match status" value="1"/>
</dbReference>
<sequence length="165" mass="17390">MSRYTQPEPLRPTHDLAGFDSGNDALNRWLVSRAVRNQDSGASRTFVTTCDGLVVGYYALAASSVAQVGAPAGLRRNMPDPIPVILLGRLAVARRHAGRGVGASLLRDAALRVATTASIVGVKAMLVHAIDDGAVAFYLHHGLQPFPGDPTTLFIPVAAIRPPGM</sequence>
<dbReference type="Proteomes" id="UP000718281">
    <property type="component" value="Unassembled WGS sequence"/>
</dbReference>
<dbReference type="SUPFAM" id="SSF55729">
    <property type="entry name" value="Acyl-CoA N-acyltransferases (Nat)"/>
    <property type="match status" value="1"/>
</dbReference>
<keyword evidence="4" id="KW-0012">Acyltransferase</keyword>
<evidence type="ECO:0000313" key="9">
    <source>
        <dbReference type="Proteomes" id="UP000718281"/>
    </source>
</evidence>
<protein>
    <submittedName>
        <fullName evidence="8">GNAT family N-acetyltransferase</fullName>
    </submittedName>
</protein>
<evidence type="ECO:0000259" key="6">
    <source>
        <dbReference type="Pfam" id="PF13508"/>
    </source>
</evidence>
<gene>
    <name evidence="7" type="ORF">IPF40_02245</name>
    <name evidence="8" type="ORF">IPI13_10035</name>
</gene>
<evidence type="ECO:0000256" key="1">
    <source>
        <dbReference type="ARBA" id="ARBA00022491"/>
    </source>
</evidence>
<keyword evidence="3" id="KW-0808">Transferase</keyword>
<name>A0A935MHR0_9MICO</name>
<evidence type="ECO:0000313" key="10">
    <source>
        <dbReference type="Proteomes" id="UP000726105"/>
    </source>
</evidence>
<feature type="domain" description="N-acetyltransferase" evidence="6">
    <location>
        <begin position="43"/>
        <end position="142"/>
    </location>
</feature>
<evidence type="ECO:0000313" key="8">
    <source>
        <dbReference type="EMBL" id="MBK7273477.1"/>
    </source>
</evidence>
<organism evidence="8 10">
    <name type="scientific">Candidatus Phosphoribacter hodrii</name>
    <dbReference type="NCBI Taxonomy" id="2953743"/>
    <lineage>
        <taxon>Bacteria</taxon>
        <taxon>Bacillati</taxon>
        <taxon>Actinomycetota</taxon>
        <taxon>Actinomycetes</taxon>
        <taxon>Micrococcales</taxon>
        <taxon>Dermatophilaceae</taxon>
        <taxon>Candidatus Phosphoribacter</taxon>
    </lineage>
</organism>
<evidence type="ECO:0000256" key="5">
    <source>
        <dbReference type="ARBA" id="ARBA00049880"/>
    </source>
</evidence>
<dbReference type="InterPro" id="IPR000182">
    <property type="entry name" value="GNAT_dom"/>
</dbReference>
<dbReference type="PANTHER" id="PTHR36449">
    <property type="entry name" value="ACETYLTRANSFERASE-RELATED"/>
    <property type="match status" value="1"/>
</dbReference>
<reference evidence="9 10" key="1">
    <citation type="submission" date="2020-10" db="EMBL/GenBank/DDBJ databases">
        <title>Connecting structure to function with the recovery of over 1000 high-quality activated sludge metagenome-assembled genomes encoding full-length rRNA genes using long-read sequencing.</title>
        <authorList>
            <person name="Singleton C.M."/>
            <person name="Petriglieri F."/>
            <person name="Kristensen J.M."/>
            <person name="Kirkegaard R.H."/>
            <person name="Michaelsen T.Y."/>
            <person name="Andersen M.H."/>
            <person name="Karst S.M."/>
            <person name="Dueholm M.S."/>
            <person name="Nielsen P.H."/>
            <person name="Albertsen M."/>
        </authorList>
    </citation>
    <scope>NUCLEOTIDE SEQUENCE [LARGE SCALE GENOMIC DNA]</scope>
    <source>
        <strain evidence="7">AalE_18-Q3-R2-46_BAT3C.188</strain>
        <strain evidence="8">Ega_18-Q3-R5-49_MAXAC.001</strain>
    </source>
</reference>